<evidence type="ECO:0000313" key="7">
    <source>
        <dbReference type="Proteomes" id="UP000215506"/>
    </source>
</evidence>
<feature type="domain" description="Luciferase-like" evidence="5">
    <location>
        <begin position="1"/>
        <end position="220"/>
    </location>
</feature>
<protein>
    <submittedName>
        <fullName evidence="6">Limonene 1,2-monooxygenase</fullName>
        <ecNumber evidence="6">1.14.13.107</ecNumber>
    </submittedName>
</protein>
<evidence type="ECO:0000256" key="2">
    <source>
        <dbReference type="ARBA" id="ARBA00022643"/>
    </source>
</evidence>
<organism evidence="6 7">
    <name type="scientific">Nocardia cerradoensis</name>
    <dbReference type="NCBI Taxonomy" id="85688"/>
    <lineage>
        <taxon>Bacteria</taxon>
        <taxon>Bacillati</taxon>
        <taxon>Actinomycetota</taxon>
        <taxon>Actinomycetes</taxon>
        <taxon>Mycobacteriales</taxon>
        <taxon>Nocardiaceae</taxon>
        <taxon>Nocardia</taxon>
    </lineage>
</organism>
<dbReference type="Proteomes" id="UP000215506">
    <property type="component" value="Unassembled WGS sequence"/>
</dbReference>
<dbReference type="RefSeq" id="WP_039778479.1">
    <property type="nucleotide sequence ID" value="NZ_JAAXOR010000001.1"/>
</dbReference>
<keyword evidence="2" id="KW-0288">FMN</keyword>
<accession>A0A231GU33</accession>
<dbReference type="InterPro" id="IPR019921">
    <property type="entry name" value="Lucif-like_OxRdtase_Rv2161c"/>
</dbReference>
<keyword evidence="1" id="KW-0285">Flavoprotein</keyword>
<dbReference type="InterPro" id="IPR011251">
    <property type="entry name" value="Luciferase-like_dom"/>
</dbReference>
<dbReference type="GO" id="GO:0008726">
    <property type="term" value="F:alkanesulfonate monooxygenase activity"/>
    <property type="evidence" value="ECO:0007669"/>
    <property type="project" value="TreeGrafter"/>
</dbReference>
<dbReference type="PANTHER" id="PTHR42847">
    <property type="entry name" value="ALKANESULFONATE MONOOXYGENASE"/>
    <property type="match status" value="1"/>
</dbReference>
<evidence type="ECO:0000259" key="5">
    <source>
        <dbReference type="Pfam" id="PF00296"/>
    </source>
</evidence>
<evidence type="ECO:0000313" key="6">
    <source>
        <dbReference type="EMBL" id="OXR40102.1"/>
    </source>
</evidence>
<dbReference type="GO" id="GO:0052601">
    <property type="term" value="F:limonene 1,2-monooxygenase [NAD(P)H) activity"/>
    <property type="evidence" value="ECO:0007669"/>
    <property type="project" value="UniProtKB-EC"/>
</dbReference>
<dbReference type="GO" id="GO:0046306">
    <property type="term" value="P:alkanesulfonate catabolic process"/>
    <property type="evidence" value="ECO:0007669"/>
    <property type="project" value="TreeGrafter"/>
</dbReference>
<evidence type="ECO:0000256" key="4">
    <source>
        <dbReference type="ARBA" id="ARBA00023033"/>
    </source>
</evidence>
<dbReference type="EMBL" id="NGAF01000041">
    <property type="protein sequence ID" value="OXR40102.1"/>
    <property type="molecule type" value="Genomic_DNA"/>
</dbReference>
<dbReference type="PANTHER" id="PTHR42847:SF4">
    <property type="entry name" value="ALKANESULFONATE MONOOXYGENASE-RELATED"/>
    <property type="match status" value="1"/>
</dbReference>
<keyword evidence="7" id="KW-1185">Reference proteome</keyword>
<dbReference type="EC" id="1.14.13.107" evidence="6"/>
<keyword evidence="3 6" id="KW-0560">Oxidoreductase</keyword>
<sequence length="284" mass="30097">MRIGIVSPVVTRVPGAHSEWEVTAGIAELARVAEHADALGFAHLTCSEHVAVPVDVAAQRGGTYWDPLATFGYLAARTERIRFVTQVLVLGYHHPLEIAKRYGTLDAVTGGRMTLGVGVGSLEAEFDLLGAAFAGRGARADDALRALRSALSVPLPWYQGPHYSFGDVLVEPHALQATVPLWVGGRSMRSLRRAAALGDGWVPFGLPLGRIREMLENVEAPEGFDVVLSAGVVDPIGDPVTTAERLDATVSAGATTISVSIAAESVDHYCEQLSALAKLAEVEE</sequence>
<reference evidence="6 7" key="1">
    <citation type="submission" date="2017-07" db="EMBL/GenBank/DDBJ databases">
        <title>First draft Genome Sequence of Nocardia cerradoensis isolated from human infection.</title>
        <authorList>
            <person name="Carrasco G."/>
        </authorList>
    </citation>
    <scope>NUCLEOTIDE SEQUENCE [LARGE SCALE GENOMIC DNA]</scope>
    <source>
        <strain evidence="6 7">CNM20130759</strain>
    </source>
</reference>
<evidence type="ECO:0000256" key="3">
    <source>
        <dbReference type="ARBA" id="ARBA00023002"/>
    </source>
</evidence>
<keyword evidence="4 6" id="KW-0503">Monooxygenase</keyword>
<dbReference type="Pfam" id="PF00296">
    <property type="entry name" value="Bac_luciferase"/>
    <property type="match status" value="1"/>
</dbReference>
<proteinExistence type="predicted"/>
<name>A0A231GU33_9NOCA</name>
<dbReference type="InterPro" id="IPR036661">
    <property type="entry name" value="Luciferase-like_sf"/>
</dbReference>
<dbReference type="AlphaFoldDB" id="A0A231GU33"/>
<comment type="caution">
    <text evidence="6">The sequence shown here is derived from an EMBL/GenBank/DDBJ whole genome shotgun (WGS) entry which is preliminary data.</text>
</comment>
<gene>
    <name evidence="6" type="primary">limB_6</name>
    <name evidence="6" type="ORF">B7C42_07810</name>
</gene>
<dbReference type="Gene3D" id="3.20.20.30">
    <property type="entry name" value="Luciferase-like domain"/>
    <property type="match status" value="1"/>
</dbReference>
<dbReference type="InterPro" id="IPR050172">
    <property type="entry name" value="SsuD_RutA_monooxygenase"/>
</dbReference>
<evidence type="ECO:0000256" key="1">
    <source>
        <dbReference type="ARBA" id="ARBA00022630"/>
    </source>
</evidence>
<dbReference type="NCBIfam" id="TIGR03619">
    <property type="entry name" value="F420_Rv2161c"/>
    <property type="match status" value="1"/>
</dbReference>
<dbReference type="SUPFAM" id="SSF51679">
    <property type="entry name" value="Bacterial luciferase-like"/>
    <property type="match status" value="1"/>
</dbReference>